<keyword evidence="3" id="KW-1185">Reference proteome</keyword>
<name>A0A4C1Z1G2_EUMVA</name>
<protein>
    <submittedName>
        <fullName evidence="2">Uncharacterized protein</fullName>
    </submittedName>
</protein>
<dbReference type="EMBL" id="BGZK01001552">
    <property type="protein sequence ID" value="GBP82178.1"/>
    <property type="molecule type" value="Genomic_DNA"/>
</dbReference>
<organism evidence="2 3">
    <name type="scientific">Eumeta variegata</name>
    <name type="common">Bagworm moth</name>
    <name type="synonym">Eumeta japonica</name>
    <dbReference type="NCBI Taxonomy" id="151549"/>
    <lineage>
        <taxon>Eukaryota</taxon>
        <taxon>Metazoa</taxon>
        <taxon>Ecdysozoa</taxon>
        <taxon>Arthropoda</taxon>
        <taxon>Hexapoda</taxon>
        <taxon>Insecta</taxon>
        <taxon>Pterygota</taxon>
        <taxon>Neoptera</taxon>
        <taxon>Endopterygota</taxon>
        <taxon>Lepidoptera</taxon>
        <taxon>Glossata</taxon>
        <taxon>Ditrysia</taxon>
        <taxon>Tineoidea</taxon>
        <taxon>Psychidae</taxon>
        <taxon>Oiketicinae</taxon>
        <taxon>Eumeta</taxon>
    </lineage>
</organism>
<accession>A0A4C1Z1G2</accession>
<reference evidence="2 3" key="1">
    <citation type="journal article" date="2019" name="Commun. Biol.">
        <title>The bagworm genome reveals a unique fibroin gene that provides high tensile strength.</title>
        <authorList>
            <person name="Kono N."/>
            <person name="Nakamura H."/>
            <person name="Ohtoshi R."/>
            <person name="Tomita M."/>
            <person name="Numata K."/>
            <person name="Arakawa K."/>
        </authorList>
    </citation>
    <scope>NUCLEOTIDE SEQUENCE [LARGE SCALE GENOMIC DNA]</scope>
</reference>
<evidence type="ECO:0000313" key="3">
    <source>
        <dbReference type="Proteomes" id="UP000299102"/>
    </source>
</evidence>
<gene>
    <name evidence="2" type="ORF">EVAR_60288_1</name>
</gene>
<dbReference type="Proteomes" id="UP000299102">
    <property type="component" value="Unassembled WGS sequence"/>
</dbReference>
<sequence length="97" mass="10839">MSRPTARRVAIVSSPSWQLEAAPPMVVPLEDAIGDVTRRHGKRYFDDYGLFGKVVQKKKEIMHICGKTHDRFHTVTSSIQGVPSDDARSRSATSRES</sequence>
<proteinExistence type="predicted"/>
<feature type="compositionally biased region" description="Basic and acidic residues" evidence="1">
    <location>
        <begin position="85"/>
        <end position="97"/>
    </location>
</feature>
<evidence type="ECO:0000256" key="1">
    <source>
        <dbReference type="SAM" id="MobiDB-lite"/>
    </source>
</evidence>
<feature type="region of interest" description="Disordered" evidence="1">
    <location>
        <begin position="77"/>
        <end position="97"/>
    </location>
</feature>
<dbReference type="AlphaFoldDB" id="A0A4C1Z1G2"/>
<comment type="caution">
    <text evidence="2">The sequence shown here is derived from an EMBL/GenBank/DDBJ whole genome shotgun (WGS) entry which is preliminary data.</text>
</comment>
<evidence type="ECO:0000313" key="2">
    <source>
        <dbReference type="EMBL" id="GBP82178.1"/>
    </source>
</evidence>